<evidence type="ECO:0000256" key="9">
    <source>
        <dbReference type="ARBA" id="ARBA00048173"/>
    </source>
</evidence>
<proteinExistence type="inferred from homology"/>
<keyword evidence="5" id="KW-0460">Magnesium</keyword>
<dbReference type="InterPro" id="IPR000123">
    <property type="entry name" value="Reverse_transcriptase_msDNA"/>
</dbReference>
<evidence type="ECO:0000313" key="11">
    <source>
        <dbReference type="EMBL" id="GJN64611.1"/>
    </source>
</evidence>
<evidence type="ECO:0000256" key="1">
    <source>
        <dbReference type="ARBA" id="ARBA00012493"/>
    </source>
</evidence>
<comment type="caution">
    <text evidence="11">The sequence shown here is derived from an EMBL/GenBank/DDBJ whole genome shotgun (WGS) entry which is preliminary data.</text>
</comment>
<dbReference type="Proteomes" id="UP001055185">
    <property type="component" value="Unassembled WGS sequence"/>
</dbReference>
<keyword evidence="7" id="KW-0051">Antiviral defense</keyword>
<keyword evidence="12" id="KW-1185">Reference proteome</keyword>
<evidence type="ECO:0000259" key="10">
    <source>
        <dbReference type="PROSITE" id="PS50878"/>
    </source>
</evidence>
<accession>A0AA37IZS4</accession>
<dbReference type="GO" id="GO:0003964">
    <property type="term" value="F:RNA-directed DNA polymerase activity"/>
    <property type="evidence" value="ECO:0007669"/>
    <property type="project" value="UniProtKB-KW"/>
</dbReference>
<dbReference type="InterPro" id="IPR043502">
    <property type="entry name" value="DNA/RNA_pol_sf"/>
</dbReference>
<evidence type="ECO:0000256" key="8">
    <source>
        <dbReference type="ARBA" id="ARBA00034120"/>
    </source>
</evidence>
<dbReference type="SUPFAM" id="SSF56672">
    <property type="entry name" value="DNA/RNA polymerases"/>
    <property type="match status" value="1"/>
</dbReference>
<comment type="similarity">
    <text evidence="8">Belongs to the bacterial reverse transcriptase family.</text>
</comment>
<evidence type="ECO:0000313" key="12">
    <source>
        <dbReference type="Proteomes" id="UP001055185"/>
    </source>
</evidence>
<dbReference type="GO" id="GO:0051607">
    <property type="term" value="P:defense response to virus"/>
    <property type="evidence" value="ECO:0007669"/>
    <property type="project" value="UniProtKB-KW"/>
</dbReference>
<keyword evidence="6 11" id="KW-0695">RNA-directed DNA polymerase</keyword>
<name>A0AA37IZS4_9FIRM</name>
<feature type="domain" description="Reverse transcriptase" evidence="10">
    <location>
        <begin position="1"/>
        <end position="266"/>
    </location>
</feature>
<comment type="catalytic activity">
    <reaction evidence="9">
        <text>DNA(n) + a 2'-deoxyribonucleoside 5'-triphosphate = DNA(n+1) + diphosphate</text>
        <dbReference type="Rhea" id="RHEA:22508"/>
        <dbReference type="Rhea" id="RHEA-COMP:17339"/>
        <dbReference type="Rhea" id="RHEA-COMP:17340"/>
        <dbReference type="ChEBI" id="CHEBI:33019"/>
        <dbReference type="ChEBI" id="CHEBI:61560"/>
        <dbReference type="ChEBI" id="CHEBI:173112"/>
        <dbReference type="EC" id="2.7.7.49"/>
    </reaction>
</comment>
<dbReference type="PANTHER" id="PTHR34047:SF7">
    <property type="entry name" value="RNA-DIRECTED DNA POLYMERASE"/>
    <property type="match status" value="1"/>
</dbReference>
<evidence type="ECO:0000256" key="2">
    <source>
        <dbReference type="ARBA" id="ARBA00022679"/>
    </source>
</evidence>
<dbReference type="InterPro" id="IPR000477">
    <property type="entry name" value="RT_dom"/>
</dbReference>
<dbReference type="GO" id="GO:0003723">
    <property type="term" value="F:RNA binding"/>
    <property type="evidence" value="ECO:0007669"/>
    <property type="project" value="InterPro"/>
</dbReference>
<organism evidence="11 12">
    <name type="scientific">Faecalibacterium gallinarum</name>
    <dbReference type="NCBI Taxonomy" id="2903556"/>
    <lineage>
        <taxon>Bacteria</taxon>
        <taxon>Bacillati</taxon>
        <taxon>Bacillota</taxon>
        <taxon>Clostridia</taxon>
        <taxon>Eubacteriales</taxon>
        <taxon>Oscillospiraceae</taxon>
        <taxon>Faecalibacterium</taxon>
    </lineage>
</organism>
<reference evidence="11" key="1">
    <citation type="journal article" date="2022" name="Int. J. Syst. Evol. Microbiol.">
        <title>Genome-based, phenotypic and chemotaxonomic classification of Faecalibacterium strains: proposal of three novel species Faecalibacterium duncaniae sp. nov., Faecalibacterium hattorii sp. nov. and Faecalibacterium gallinarum sp. nov. .</title>
        <authorList>
            <person name="Sakamoto M."/>
            <person name="Sakurai N."/>
            <person name="Tanno H."/>
            <person name="Iino T."/>
            <person name="Ohkuma M."/>
            <person name="Endo A."/>
        </authorList>
    </citation>
    <scope>NUCLEOTIDE SEQUENCE</scope>
    <source>
        <strain evidence="11">JCM 17207</strain>
    </source>
</reference>
<dbReference type="GO" id="GO:0046872">
    <property type="term" value="F:metal ion binding"/>
    <property type="evidence" value="ECO:0007669"/>
    <property type="project" value="UniProtKB-KW"/>
</dbReference>
<keyword evidence="2" id="KW-0808">Transferase</keyword>
<gene>
    <name evidence="11" type="ORF">JCM17207_12360</name>
</gene>
<sequence length="346" mass="40264">MDWDKFKTQAIQKARVDRIRDIELRSYLSYAEKLVKQNLPVIVDAASLASFVGIDLLYLCQMAYGTEYFYRRFQISKKSGGMREIAEPLPDLKAVQNWILTNILNYTSVSKYAKAYVKNQSIKSNARFHREQKVLVSMDVKDFFPSIKIEDVFKIFVNLGYIENVSWFLAHLCCLNGELPQGAPTSPYLSNLRMRNFDSEVGTYALENGWRYTRYADDLTFSGDGNVKELIRTVSGLLLKNHLYPNTKKTRVARQNTRQEVTGIVVNKKIQTAKQYRKKIRQEVYYIKKYGLDSHLTFCQISQKNYLNHLQGKILYALFVNPKDKELLEYKEFISDLLIKTKSSLK</sequence>
<dbReference type="PROSITE" id="PS50878">
    <property type="entry name" value="RT_POL"/>
    <property type="match status" value="1"/>
</dbReference>
<dbReference type="PRINTS" id="PR00866">
    <property type="entry name" value="RNADNAPOLMS"/>
</dbReference>
<evidence type="ECO:0000256" key="5">
    <source>
        <dbReference type="ARBA" id="ARBA00022842"/>
    </source>
</evidence>
<evidence type="ECO:0000256" key="6">
    <source>
        <dbReference type="ARBA" id="ARBA00022918"/>
    </source>
</evidence>
<dbReference type="CDD" id="cd03487">
    <property type="entry name" value="RT_Bac_retron_II"/>
    <property type="match status" value="1"/>
</dbReference>
<evidence type="ECO:0000256" key="7">
    <source>
        <dbReference type="ARBA" id="ARBA00023118"/>
    </source>
</evidence>
<keyword evidence="4" id="KW-0479">Metal-binding</keyword>
<evidence type="ECO:0000256" key="4">
    <source>
        <dbReference type="ARBA" id="ARBA00022723"/>
    </source>
</evidence>
<dbReference type="EC" id="2.7.7.49" evidence="1"/>
<dbReference type="InterPro" id="IPR051083">
    <property type="entry name" value="GrpII_Intron_Splice-Mob/Def"/>
</dbReference>
<dbReference type="PANTHER" id="PTHR34047">
    <property type="entry name" value="NUCLEAR INTRON MATURASE 1, MITOCHONDRIAL-RELATED"/>
    <property type="match status" value="1"/>
</dbReference>
<dbReference type="EMBL" id="BQKV01000037">
    <property type="protein sequence ID" value="GJN64611.1"/>
    <property type="molecule type" value="Genomic_DNA"/>
</dbReference>
<dbReference type="NCBIfam" id="NF038233">
    <property type="entry name" value="retron_St85_RT"/>
    <property type="match status" value="1"/>
</dbReference>
<keyword evidence="3" id="KW-0548">Nucleotidyltransferase</keyword>
<dbReference type="AlphaFoldDB" id="A0AA37IZS4"/>
<dbReference type="Pfam" id="PF00078">
    <property type="entry name" value="RVT_1"/>
    <property type="match status" value="1"/>
</dbReference>
<protein>
    <recommendedName>
        <fullName evidence="1">RNA-directed DNA polymerase</fullName>
        <ecNumber evidence="1">2.7.7.49</ecNumber>
    </recommendedName>
</protein>
<evidence type="ECO:0000256" key="3">
    <source>
        <dbReference type="ARBA" id="ARBA00022695"/>
    </source>
</evidence>